<sequence length="283" mass="30112">MFTVMALVSYSAATTVIRGATGRALGTIVASHDAQVVVRWTPRDGAQRDDVVALAGTAPAPGTRTEVAYDPARPSPPLVPGAAVLAAADRAVSTVALIAAIMIVVVGAGGWQLVSRRRAADRPGHRAAARRMRVQSGLSTRSYLETESAPQRWIPVHFDPVLVGLASPTTVLLHGDPLRDRLVVASVDGHVLWPSGPVRTSEPRGRRIDNPSRPDDTAAERADRLARLSRQLRADLPLVVPAPFVGLLWVYVAGDGFLAWLSTSVLFAVLALWWAALRGSDPS</sequence>
<dbReference type="Proteomes" id="UP000820669">
    <property type="component" value="Unassembled WGS sequence"/>
</dbReference>
<name>A0ABX1S688_9PSEU</name>
<feature type="region of interest" description="Disordered" evidence="1">
    <location>
        <begin position="196"/>
        <end position="220"/>
    </location>
</feature>
<feature type="transmembrane region" description="Helical" evidence="2">
    <location>
        <begin position="95"/>
        <end position="114"/>
    </location>
</feature>
<evidence type="ECO:0000313" key="4">
    <source>
        <dbReference type="Proteomes" id="UP000820669"/>
    </source>
</evidence>
<keyword evidence="2" id="KW-1133">Transmembrane helix</keyword>
<feature type="transmembrane region" description="Helical" evidence="2">
    <location>
        <begin position="234"/>
        <end position="252"/>
    </location>
</feature>
<evidence type="ECO:0000313" key="3">
    <source>
        <dbReference type="EMBL" id="NMH97090.1"/>
    </source>
</evidence>
<proteinExistence type="predicted"/>
<evidence type="ECO:0000256" key="1">
    <source>
        <dbReference type="SAM" id="MobiDB-lite"/>
    </source>
</evidence>
<keyword evidence="4" id="KW-1185">Reference proteome</keyword>
<reference evidence="3 4" key="1">
    <citation type="submission" date="2020-04" db="EMBL/GenBank/DDBJ databases">
        <authorList>
            <person name="Klaysubun C."/>
            <person name="Duangmal K."/>
            <person name="Lipun K."/>
        </authorList>
    </citation>
    <scope>NUCLEOTIDE SEQUENCE [LARGE SCALE GENOMIC DNA]</scope>
    <source>
        <strain evidence="3 4">K10HN5</strain>
    </source>
</reference>
<gene>
    <name evidence="3" type="ORF">HF526_07130</name>
</gene>
<accession>A0ABX1S688</accession>
<evidence type="ECO:0000256" key="2">
    <source>
        <dbReference type="SAM" id="Phobius"/>
    </source>
</evidence>
<evidence type="ECO:0008006" key="5">
    <source>
        <dbReference type="Google" id="ProtNLM"/>
    </source>
</evidence>
<comment type="caution">
    <text evidence="3">The sequence shown here is derived from an EMBL/GenBank/DDBJ whole genome shotgun (WGS) entry which is preliminary data.</text>
</comment>
<keyword evidence="2" id="KW-0472">Membrane</keyword>
<feature type="compositionally biased region" description="Basic and acidic residues" evidence="1">
    <location>
        <begin position="201"/>
        <end position="220"/>
    </location>
</feature>
<feature type="transmembrane region" description="Helical" evidence="2">
    <location>
        <begin position="258"/>
        <end position="277"/>
    </location>
</feature>
<organism evidence="3 4">
    <name type="scientific">Pseudonocardia acidicola</name>
    <dbReference type="NCBI Taxonomy" id="2724939"/>
    <lineage>
        <taxon>Bacteria</taxon>
        <taxon>Bacillati</taxon>
        <taxon>Actinomycetota</taxon>
        <taxon>Actinomycetes</taxon>
        <taxon>Pseudonocardiales</taxon>
        <taxon>Pseudonocardiaceae</taxon>
        <taxon>Pseudonocardia</taxon>
    </lineage>
</organism>
<protein>
    <recommendedName>
        <fullName evidence="5">DUF3592 domain-containing protein</fullName>
    </recommendedName>
</protein>
<dbReference type="RefSeq" id="WP_169380476.1">
    <property type="nucleotide sequence ID" value="NZ_JAAXLA010000009.1"/>
</dbReference>
<keyword evidence="2" id="KW-0812">Transmembrane</keyword>
<dbReference type="EMBL" id="JAAXLA010000009">
    <property type="protein sequence ID" value="NMH97090.1"/>
    <property type="molecule type" value="Genomic_DNA"/>
</dbReference>